<feature type="region of interest" description="Disordered" evidence="1">
    <location>
        <begin position="471"/>
        <end position="490"/>
    </location>
</feature>
<dbReference type="GeneID" id="5892656"/>
<name>A9V3T1_MONBE</name>
<dbReference type="EMBL" id="CH991557">
    <property type="protein sequence ID" value="EDQ87761.1"/>
    <property type="molecule type" value="Genomic_DNA"/>
</dbReference>
<dbReference type="RefSeq" id="XP_001747294.1">
    <property type="nucleotide sequence ID" value="XM_001747242.1"/>
</dbReference>
<proteinExistence type="predicted"/>
<feature type="compositionally biased region" description="Basic residues" evidence="1">
    <location>
        <begin position="574"/>
        <end position="584"/>
    </location>
</feature>
<evidence type="ECO:0000313" key="3">
    <source>
        <dbReference type="Proteomes" id="UP000001357"/>
    </source>
</evidence>
<dbReference type="InParanoid" id="A9V3T1"/>
<feature type="region of interest" description="Disordered" evidence="1">
    <location>
        <begin position="697"/>
        <end position="756"/>
    </location>
</feature>
<protein>
    <submittedName>
        <fullName evidence="2">Uncharacterized protein</fullName>
    </submittedName>
</protein>
<feature type="compositionally biased region" description="Polar residues" evidence="1">
    <location>
        <begin position="585"/>
        <end position="596"/>
    </location>
</feature>
<accession>A9V3T1</accession>
<sequence length="756" mass="81651">MDCDVLVVARPGVVCAPARLADWTLRLLTELNNAARSRSGHLRWNFCISESPEPYHRRFKAWDPAAFATFSNVLQAQLTTLPRQSPPKHLPGAVSVRDVLAQALNQRWGPPAAGGMLNHLVLLMLDMDQLAHSDDLEQLFPTTLRSPLADKGVALAVVAWGQAKHKQADAIGAWLRAHRIQLFNLESSLLGSQLHHRAVLLANPHPASSKRPSSAGAVAPFQSLIADVSTAHAQLRRYPLMINNHGTCTMLVAAPLADSISDHPMEAAAVADAPTSTWTHVQVIGTMPISQARAQPAIANWLVTAQCHGHASRPFIRLHRYMLENKIALVVALSQKEAALLLPGGPLFARLAVTQGPLEGTPVPASDVTSLLAPPRAALLNMDAPQQEGVPTLARCTCQTFGRLDAQQLAAQPLDLRATDAGTTGLMAPYASVLEPFMYKPAPAAQKFSSRRPGLHRTLWDKRLENATTATQNTAGANQSSSTATTGNPATGFSVQAAGIQEMARALVARGETDVSQLTSRVEQLVADAGMSDAQQAACTEALQMVLTPRTALVDEVQRIRRDTSRQAEQAAPRAKRRNHRLKRLSSTPEAESTTPGDAAAAHALLGHAVRRLQVNILLRLELLLALNSWPHLEGQPPAKALVPEADADAELNERPEPMDLKSFAINDTLNLVQALNETQAFVDTSLDWLTPPKRHNSTVFPGHIPDTPSLAAGKHRHVQRPPATEDDTQEPAPEAGSSAFQPLRRKRAKRSLNLT</sequence>
<evidence type="ECO:0000256" key="1">
    <source>
        <dbReference type="SAM" id="MobiDB-lite"/>
    </source>
</evidence>
<feature type="compositionally biased region" description="Basic residues" evidence="1">
    <location>
        <begin position="744"/>
        <end position="756"/>
    </location>
</feature>
<reference evidence="2 3" key="1">
    <citation type="journal article" date="2008" name="Nature">
        <title>The genome of the choanoflagellate Monosiga brevicollis and the origin of metazoans.</title>
        <authorList>
            <consortium name="JGI Sequencing"/>
            <person name="King N."/>
            <person name="Westbrook M.J."/>
            <person name="Young S.L."/>
            <person name="Kuo A."/>
            <person name="Abedin M."/>
            <person name="Chapman J."/>
            <person name="Fairclough S."/>
            <person name="Hellsten U."/>
            <person name="Isogai Y."/>
            <person name="Letunic I."/>
            <person name="Marr M."/>
            <person name="Pincus D."/>
            <person name="Putnam N."/>
            <person name="Rokas A."/>
            <person name="Wright K.J."/>
            <person name="Zuzow R."/>
            <person name="Dirks W."/>
            <person name="Good M."/>
            <person name="Goodstein D."/>
            <person name="Lemons D."/>
            <person name="Li W."/>
            <person name="Lyons J.B."/>
            <person name="Morris A."/>
            <person name="Nichols S."/>
            <person name="Richter D.J."/>
            <person name="Salamov A."/>
            <person name="Bork P."/>
            <person name="Lim W.A."/>
            <person name="Manning G."/>
            <person name="Miller W.T."/>
            <person name="McGinnis W."/>
            <person name="Shapiro H."/>
            <person name="Tjian R."/>
            <person name="Grigoriev I.V."/>
            <person name="Rokhsar D."/>
        </authorList>
    </citation>
    <scope>NUCLEOTIDE SEQUENCE [LARGE SCALE GENOMIC DNA]</scope>
    <source>
        <strain evidence="3">MX1 / ATCC 50154</strain>
    </source>
</reference>
<feature type="compositionally biased region" description="Polar residues" evidence="1">
    <location>
        <begin position="480"/>
        <end position="490"/>
    </location>
</feature>
<feature type="region of interest" description="Disordered" evidence="1">
    <location>
        <begin position="562"/>
        <end position="596"/>
    </location>
</feature>
<keyword evidence="3" id="KW-1185">Reference proteome</keyword>
<organism evidence="2 3">
    <name type="scientific">Monosiga brevicollis</name>
    <name type="common">Choanoflagellate</name>
    <dbReference type="NCBI Taxonomy" id="81824"/>
    <lineage>
        <taxon>Eukaryota</taxon>
        <taxon>Choanoflagellata</taxon>
        <taxon>Craspedida</taxon>
        <taxon>Salpingoecidae</taxon>
        <taxon>Monosiga</taxon>
    </lineage>
</organism>
<dbReference type="KEGG" id="mbr:MONBRDRAFT_33118"/>
<dbReference type="Proteomes" id="UP000001357">
    <property type="component" value="Unassembled WGS sequence"/>
</dbReference>
<evidence type="ECO:0000313" key="2">
    <source>
        <dbReference type="EMBL" id="EDQ87761.1"/>
    </source>
</evidence>
<gene>
    <name evidence="2" type="ORF">MONBRDRAFT_33118</name>
</gene>
<dbReference type="AlphaFoldDB" id="A9V3T1"/>